<evidence type="ECO:0000313" key="1">
    <source>
        <dbReference type="EMBL" id="KAJ2990579.1"/>
    </source>
</evidence>
<sequence length="448" mass="50520">MLTRPALNCASSIVEAKDKFEKSYALLPQIITLDPEVLAIEAMLAMAIFTKLSADARTAAQLVSSAVKIYQMAALRKDPSQMLTLSTSYKRYRRAFWTAYILDREISSQCGLPPAIDDDDFILVPEGPNMHTHMQGLSPALQIRSEIAIIDSLIYERLYRRKVFEQPESERLVNIAELDWTLESWSWPASADFRPSLDNPNVGANPKMGALMVHFAYYNCVNMVHWAVRRRGLRKDISNSILPDRFKHSQALSTEKSRKAARATLSLLQELPQYPFVDLWRILCYPISATIILLAGILENPLSTNSKSDIWVLQSFRQFIEENIQNNGYDLQRVLKGCLQMEKLAFDVVNKTEATPLAESMGGVEEEAPPGTWNDALNKRAQTTKDILLSCAHPMYVAQGLVTNIHTRDGSSVVALSKALGVYEEGDRQYGFFIPDNLWPQAKQLIFD</sequence>
<dbReference type="Proteomes" id="UP001143856">
    <property type="component" value="Unassembled WGS sequence"/>
</dbReference>
<evidence type="ECO:0000313" key="2">
    <source>
        <dbReference type="Proteomes" id="UP001143856"/>
    </source>
</evidence>
<comment type="caution">
    <text evidence="1">The sequence shown here is derived from an EMBL/GenBank/DDBJ whole genome shotgun (WGS) entry which is preliminary data.</text>
</comment>
<proteinExistence type="predicted"/>
<gene>
    <name evidence="1" type="ORF">NUW58_g2876</name>
</gene>
<accession>A0ACC1PE23</accession>
<name>A0ACC1PE23_9PEZI</name>
<protein>
    <submittedName>
        <fullName evidence="1">Uncharacterized protein</fullName>
    </submittedName>
</protein>
<dbReference type="EMBL" id="JAPDGR010000403">
    <property type="protein sequence ID" value="KAJ2990579.1"/>
    <property type="molecule type" value="Genomic_DNA"/>
</dbReference>
<keyword evidence="2" id="KW-1185">Reference proteome</keyword>
<reference evidence="1" key="1">
    <citation type="submission" date="2022-10" db="EMBL/GenBank/DDBJ databases">
        <title>Genome Sequence of Xylaria curta.</title>
        <authorList>
            <person name="Buettner E."/>
        </authorList>
    </citation>
    <scope>NUCLEOTIDE SEQUENCE</scope>
    <source>
        <strain evidence="1">Babe10</strain>
    </source>
</reference>
<organism evidence="1 2">
    <name type="scientific">Xylaria curta</name>
    <dbReference type="NCBI Taxonomy" id="42375"/>
    <lineage>
        <taxon>Eukaryota</taxon>
        <taxon>Fungi</taxon>
        <taxon>Dikarya</taxon>
        <taxon>Ascomycota</taxon>
        <taxon>Pezizomycotina</taxon>
        <taxon>Sordariomycetes</taxon>
        <taxon>Xylariomycetidae</taxon>
        <taxon>Xylariales</taxon>
        <taxon>Xylariaceae</taxon>
        <taxon>Xylaria</taxon>
    </lineage>
</organism>